<evidence type="ECO:0000313" key="1">
    <source>
        <dbReference type="EMBL" id="CDX18426.1"/>
    </source>
</evidence>
<evidence type="ECO:0000313" key="3">
    <source>
        <dbReference type="Proteomes" id="UP000045285"/>
    </source>
</evidence>
<dbReference type="EMBL" id="CCNE01000009">
    <property type="protein sequence ID" value="CDX52633.1"/>
    <property type="molecule type" value="Genomic_DNA"/>
</dbReference>
<accession>A0A090FHF3</accession>
<proteinExistence type="predicted"/>
<reference evidence="3" key="1">
    <citation type="submission" date="2014-08" db="EMBL/GenBank/DDBJ databases">
        <authorList>
            <person name="Moulin L."/>
        </authorList>
    </citation>
    <scope>NUCLEOTIDE SEQUENCE [LARGE SCALE GENOMIC DNA]</scope>
</reference>
<organism evidence="1 3">
    <name type="scientific">Mesorhizobium plurifarium</name>
    <dbReference type="NCBI Taxonomy" id="69974"/>
    <lineage>
        <taxon>Bacteria</taxon>
        <taxon>Pseudomonadati</taxon>
        <taxon>Pseudomonadota</taxon>
        <taxon>Alphaproteobacteria</taxon>
        <taxon>Hyphomicrobiales</taxon>
        <taxon>Phyllobacteriaceae</taxon>
        <taxon>Mesorhizobium</taxon>
    </lineage>
</organism>
<dbReference type="AlphaFoldDB" id="A0A090FHF3"/>
<evidence type="ECO:0000313" key="4">
    <source>
        <dbReference type="Proteomes" id="UP000046122"/>
    </source>
</evidence>
<gene>
    <name evidence="1" type="ORF">MPL3356_270102</name>
    <name evidence="2" type="ORF">MPL3365_170002</name>
</gene>
<dbReference type="Proteomes" id="UP000045285">
    <property type="component" value="Unassembled WGS sequence"/>
</dbReference>
<sequence length="121" mass="13146">MPSRNYFRATHPHPNRPCRLSDIVGFHSPALADAIVREWWFGTFPFTPGGQHAGAVSLMYLAGGSGHGLSTFPQRRLGHRANLDRGESTTKWILPLRTGAALAVLTGSRPDALRPVRCSSG</sequence>
<name>A0A090FHF3_MESPL</name>
<protein>
    <submittedName>
        <fullName evidence="1">Uncharacterized protein</fullName>
    </submittedName>
</protein>
<keyword evidence="3" id="KW-1185">Reference proteome</keyword>
<reference evidence="1 4" key="2">
    <citation type="submission" date="2014-08" db="EMBL/GenBank/DDBJ databases">
        <authorList>
            <person name="Moulin Lionel"/>
        </authorList>
    </citation>
    <scope>NUCLEOTIDE SEQUENCE [LARGE SCALE GENOMIC DNA]</scope>
</reference>
<evidence type="ECO:0000313" key="2">
    <source>
        <dbReference type="EMBL" id="CDX52633.1"/>
    </source>
</evidence>
<dbReference type="Proteomes" id="UP000046122">
    <property type="component" value="Unassembled WGS sequence"/>
</dbReference>
<dbReference type="EMBL" id="CCMZ01000020">
    <property type="protein sequence ID" value="CDX18426.1"/>
    <property type="molecule type" value="Genomic_DNA"/>
</dbReference>